<comment type="caution">
    <text evidence="7">The sequence shown here is derived from an EMBL/GenBank/DDBJ whole genome shotgun (WGS) entry which is preliminary data.</text>
</comment>
<name>A3TX61_PSEBH</name>
<dbReference type="SUPFAM" id="SSF51905">
    <property type="entry name" value="FAD/NAD(P)-binding domain"/>
    <property type="match status" value="1"/>
</dbReference>
<dbReference type="InterPro" id="IPR050493">
    <property type="entry name" value="FAD-dep_Monooxygenase_BioMet"/>
</dbReference>
<comment type="cofactor">
    <cofactor evidence="1">
        <name>FAD</name>
        <dbReference type="ChEBI" id="CHEBI:57692"/>
    </cofactor>
</comment>
<evidence type="ECO:0000256" key="3">
    <source>
        <dbReference type="ARBA" id="ARBA00022827"/>
    </source>
</evidence>
<feature type="domain" description="FAD-binding" evidence="6">
    <location>
        <begin position="7"/>
        <end position="340"/>
    </location>
</feature>
<dbReference type="GO" id="GO:0004497">
    <property type="term" value="F:monooxygenase activity"/>
    <property type="evidence" value="ECO:0007669"/>
    <property type="project" value="UniProtKB-KW"/>
</dbReference>
<evidence type="ECO:0000256" key="5">
    <source>
        <dbReference type="ARBA" id="ARBA00023033"/>
    </source>
</evidence>
<dbReference type="eggNOG" id="COG0654">
    <property type="taxonomic scope" value="Bacteria"/>
</dbReference>
<dbReference type="HOGENOM" id="CLU_009665_19_3_5"/>
<dbReference type="InterPro" id="IPR036188">
    <property type="entry name" value="FAD/NAD-bd_sf"/>
</dbReference>
<proteinExistence type="predicted"/>
<keyword evidence="4" id="KW-0560">Oxidoreductase</keyword>
<dbReference type="AlphaFoldDB" id="A3TX61"/>
<protein>
    <submittedName>
        <fullName evidence="7">Salicylate hydroxylase</fullName>
    </submittedName>
</protein>
<dbReference type="PANTHER" id="PTHR13789">
    <property type="entry name" value="MONOOXYGENASE"/>
    <property type="match status" value="1"/>
</dbReference>
<dbReference type="Pfam" id="PF01494">
    <property type="entry name" value="FAD_binding_3"/>
    <property type="match status" value="1"/>
</dbReference>
<dbReference type="Gene3D" id="3.50.50.60">
    <property type="entry name" value="FAD/NAD(P)-binding domain"/>
    <property type="match status" value="1"/>
</dbReference>
<dbReference type="SUPFAM" id="SSF54373">
    <property type="entry name" value="FAD-linked reductases, C-terminal domain"/>
    <property type="match status" value="1"/>
</dbReference>
<dbReference type="OrthoDB" id="4230779at2"/>
<organism evidence="7 8">
    <name type="scientific">Pseudooceanicola batsensis (strain ATCC BAA-863 / DSM 15984 / KCTC 12145 / HTCC2597)</name>
    <name type="common">Oceanicola batsensis</name>
    <dbReference type="NCBI Taxonomy" id="252305"/>
    <lineage>
        <taxon>Bacteria</taxon>
        <taxon>Pseudomonadati</taxon>
        <taxon>Pseudomonadota</taxon>
        <taxon>Alphaproteobacteria</taxon>
        <taxon>Rhodobacterales</taxon>
        <taxon>Paracoccaceae</taxon>
        <taxon>Pseudooceanicola</taxon>
    </lineage>
</organism>
<evidence type="ECO:0000313" key="8">
    <source>
        <dbReference type="Proteomes" id="UP000004318"/>
    </source>
</evidence>
<dbReference type="EMBL" id="AAMO01000004">
    <property type="protein sequence ID" value="EAQ03421.1"/>
    <property type="molecule type" value="Genomic_DNA"/>
</dbReference>
<evidence type="ECO:0000256" key="1">
    <source>
        <dbReference type="ARBA" id="ARBA00001974"/>
    </source>
</evidence>
<keyword evidence="2" id="KW-0285">Flavoprotein</keyword>
<keyword evidence="5" id="KW-0503">Monooxygenase</keyword>
<sequence length="404" mass="43410">MSIRNRHVVIVGAGIGGLTAARALALRGARVSVLEQASEIAEVGAGIQISPNGLAVLRALGLEGAVRATGAPEAQAVVLRDRRGRRLARFPLAGLERPGDYLFLHRADLIEVLAQGARAAGAELHLGHQVDRVAPGLRPVVHAARGGATEVDIVVGADGLHSVVAESIGRRDTPFFTGQVAWRAVVAGDEGPPEVELHMGPGRHIVTYPLRDHRLRNIVAVEERRDWTQESWSRRDSAAAVQGAFSRMGPRPRALLDRIETVHVWGLFRRRVATDWHGGNTVLMGDAVHPTLPFLAQGACMAIEDAWVLAEALDATDDTRAAFETYQRARHARVVRTVDAATGNAWKYHLRGPLATGAQLGIRLLGATAPRSVIRGFSWLYDHDVTGGARLAPVQTARSTQTGT</sequence>
<evidence type="ECO:0000259" key="6">
    <source>
        <dbReference type="Pfam" id="PF01494"/>
    </source>
</evidence>
<dbReference type="STRING" id="252305.OB2597_02337"/>
<gene>
    <name evidence="7" type="ORF">OB2597_02337</name>
</gene>
<dbReference type="Proteomes" id="UP000004318">
    <property type="component" value="Unassembled WGS sequence"/>
</dbReference>
<dbReference type="RefSeq" id="WP_009804721.1">
    <property type="nucleotide sequence ID" value="NZ_CH724131.1"/>
</dbReference>
<dbReference type="GO" id="GO:0071949">
    <property type="term" value="F:FAD binding"/>
    <property type="evidence" value="ECO:0007669"/>
    <property type="project" value="InterPro"/>
</dbReference>
<accession>A3TX61</accession>
<reference evidence="7 8" key="1">
    <citation type="journal article" date="2010" name="J. Bacteriol.">
        <title>Genome sequences of Oceanicola granulosus HTCC2516(T) and Oceanicola batsensis HTCC2597(TDelta).</title>
        <authorList>
            <person name="Thrash J.C."/>
            <person name="Cho J.C."/>
            <person name="Vergin K.L."/>
            <person name="Giovannoni S.J."/>
        </authorList>
    </citation>
    <scope>NUCLEOTIDE SEQUENCE [LARGE SCALE GENOMIC DNA]</scope>
    <source>
        <strain evidence="8">ATCC BAA-863 / DSM 15984 / KCTC 12145 / HTCC2597</strain>
    </source>
</reference>
<dbReference type="PANTHER" id="PTHR13789:SF318">
    <property type="entry name" value="GERANYLGERANYL DIPHOSPHATE REDUCTASE"/>
    <property type="match status" value="1"/>
</dbReference>
<evidence type="ECO:0000313" key="7">
    <source>
        <dbReference type="EMBL" id="EAQ03421.1"/>
    </source>
</evidence>
<dbReference type="InterPro" id="IPR002938">
    <property type="entry name" value="FAD-bd"/>
</dbReference>
<dbReference type="PRINTS" id="PR00420">
    <property type="entry name" value="RNGMNOXGNASE"/>
</dbReference>
<evidence type="ECO:0000256" key="2">
    <source>
        <dbReference type="ARBA" id="ARBA00022630"/>
    </source>
</evidence>
<evidence type="ECO:0000256" key="4">
    <source>
        <dbReference type="ARBA" id="ARBA00023002"/>
    </source>
</evidence>
<keyword evidence="8" id="KW-1185">Reference proteome</keyword>
<keyword evidence="3" id="KW-0274">FAD</keyword>